<evidence type="ECO:0000313" key="2">
    <source>
        <dbReference type="EMBL" id="RMZ44258.1"/>
    </source>
</evidence>
<comment type="caution">
    <text evidence="2">The sequence shown here is derived from an EMBL/GenBank/DDBJ whole genome shotgun (WGS) entry which is preliminary data.</text>
</comment>
<dbReference type="Pfam" id="PF13738">
    <property type="entry name" value="Pyr_redox_3"/>
    <property type="match status" value="1"/>
</dbReference>
<dbReference type="EMBL" id="QQZZ01000087">
    <property type="protein sequence ID" value="RMZ44258.1"/>
    <property type="molecule type" value="Genomic_DNA"/>
</dbReference>
<organism evidence="2 3">
    <name type="scientific">Aspergillus flavus</name>
    <dbReference type="NCBI Taxonomy" id="5059"/>
    <lineage>
        <taxon>Eukaryota</taxon>
        <taxon>Fungi</taxon>
        <taxon>Dikarya</taxon>
        <taxon>Ascomycota</taxon>
        <taxon>Pezizomycotina</taxon>
        <taxon>Eurotiomycetes</taxon>
        <taxon>Eurotiomycetidae</taxon>
        <taxon>Eurotiales</taxon>
        <taxon>Aspergillaceae</taxon>
        <taxon>Aspergillus</taxon>
        <taxon>Aspergillus subgen. Circumdati</taxon>
    </lineage>
</organism>
<dbReference type="Gene3D" id="3.50.50.60">
    <property type="entry name" value="FAD/NAD(P)-binding domain"/>
    <property type="match status" value="2"/>
</dbReference>
<dbReference type="SUPFAM" id="SSF54427">
    <property type="entry name" value="NTF2-like"/>
    <property type="match status" value="1"/>
</dbReference>
<dbReference type="SUPFAM" id="SSF51905">
    <property type="entry name" value="FAD/NAD(P)-binding domain"/>
    <property type="match status" value="2"/>
</dbReference>
<reference evidence="2 3" key="1">
    <citation type="submission" date="2018-07" db="EMBL/GenBank/DDBJ databases">
        <title>Identification of spontaneous genetic mutation associated with occurrence of a yellow conidial color mutant of Aspergillus flavus.</title>
        <authorList>
            <person name="Chang P.-K."/>
            <person name="Mack B.M."/>
            <person name="Scharfenstein L."/>
            <person name="Gilbert M.K."/>
        </authorList>
    </citation>
    <scope>NUCLEOTIDE SEQUENCE [LARGE SCALE GENOMIC DNA]</scope>
    <source>
        <strain evidence="2 3">CA14</strain>
    </source>
</reference>
<dbReference type="PANTHER" id="PTHR43539:SF26">
    <property type="entry name" value="MONOOXYGENASE, PUTATIVE-RELATED"/>
    <property type="match status" value="1"/>
</dbReference>
<evidence type="ECO:0000313" key="3">
    <source>
        <dbReference type="Proteomes" id="UP000275480"/>
    </source>
</evidence>
<dbReference type="AlphaFoldDB" id="A0AB74CC18"/>
<dbReference type="GO" id="GO:0050660">
    <property type="term" value="F:flavin adenine dinucleotide binding"/>
    <property type="evidence" value="ECO:0007669"/>
    <property type="project" value="TreeGrafter"/>
</dbReference>
<gene>
    <name evidence="2" type="ORF">CA14_004188</name>
</gene>
<keyword evidence="2" id="KW-0503">Monooxygenase</keyword>
<dbReference type="Proteomes" id="UP000275480">
    <property type="component" value="Unassembled WGS sequence"/>
</dbReference>
<sequence length="757" mass="84633">MSVRPTVSDSEEWCIVHRGSEICRVQIILSAGLVIAGTRAARSPWPRRWFPYPVIGRSPIVWGIVGHVMWVKSRESASPAGVKFAEAFPNRKYIDNCMVDTDHVGRWGGRTSHLSQFAKMAPFVQDSVTPDIVSMANIESKSAALNHDRVQKPVADDFMYDFKYNHHLPTTDILGVDIPTDCDAKKEAEGIVARLAKTMSEGDAQAFAGLFLDYGVWRDKLSFTWDFRTFNFRDAILKAATDLFPQTKARSFQFLEPVPTVARPYTDYSYLQFVVSFETELVVASAVINAVLTQDGWRIYTMHTVAEGLKQFPEQPAPDGHMTGITSWASQRSEAINNVDPEILIIGGGQNGLAMAARCKVLGMENLIIERSDEVGDIWKKRYEYLSLHFPHWPDALPYFKYPQHWPTYTPAQKQALYMQWYASALELNVWTKSSVVKAEQDAEGKWTITINKEGKETRTLHPKQVIMATSLCGVPYTPTVPGMDEFRGVIRHSSAHDSAREFVGKKVCVVGTSSSGFDTAFECARLGIDVTLLQRSPTYVMSLTHSVPRMLGSYAPDEHGNLPDLEEQDRLFFSTPVGPGEELSRRTAKVLEDLDRPLLEALNARGLRTWRGQRDTGNSTLGQTRNGGFYFDAGACEEIINGNIKVEPGYCEKFTADKVILNGGREKEFDLVVFATGFSNTIDSIRATLGEKIASQCGPIWGIDEEGEYKTAYRETGVPNLWIMVGFLPMTRYASKLLALRLKALQEGISPPPYKV</sequence>
<dbReference type="GO" id="GO:0004497">
    <property type="term" value="F:monooxygenase activity"/>
    <property type="evidence" value="ECO:0007669"/>
    <property type="project" value="UniProtKB-KW"/>
</dbReference>
<proteinExistence type="predicted"/>
<dbReference type="PANTHER" id="PTHR43539">
    <property type="entry name" value="FLAVIN-BINDING MONOOXYGENASE-LIKE PROTEIN (AFU_ORTHOLOGUE AFUA_4G09220)"/>
    <property type="match status" value="1"/>
</dbReference>
<dbReference type="InterPro" id="IPR032710">
    <property type="entry name" value="NTF2-like_dom_sf"/>
</dbReference>
<evidence type="ECO:0000256" key="1">
    <source>
        <dbReference type="ARBA" id="ARBA00023002"/>
    </source>
</evidence>
<dbReference type="PRINTS" id="PR00411">
    <property type="entry name" value="PNDRDTASEI"/>
</dbReference>
<name>A0AB74CC18_ASPFL</name>
<keyword evidence="1" id="KW-0560">Oxidoreductase</keyword>
<protein>
    <submittedName>
        <fullName evidence="2">Flavin-containing monooxygenase</fullName>
    </submittedName>
</protein>
<accession>A0AB74CC18</accession>
<dbReference type="InterPro" id="IPR036188">
    <property type="entry name" value="FAD/NAD-bd_sf"/>
</dbReference>
<dbReference type="InterPro" id="IPR050982">
    <property type="entry name" value="Auxin_biosynth/cation_transpt"/>
</dbReference>